<dbReference type="InterPro" id="IPR000195">
    <property type="entry name" value="Rab-GAP-TBC_dom"/>
</dbReference>
<evidence type="ECO:0000313" key="3">
    <source>
        <dbReference type="Proteomes" id="UP000784294"/>
    </source>
</evidence>
<dbReference type="PROSITE" id="PS50086">
    <property type="entry name" value="TBC_RABGAP"/>
    <property type="match status" value="1"/>
</dbReference>
<comment type="caution">
    <text evidence="2">The sequence shown here is derived from an EMBL/GenBank/DDBJ whole genome shotgun (WGS) entry which is preliminary data.</text>
</comment>
<reference evidence="2" key="1">
    <citation type="submission" date="2018-11" db="EMBL/GenBank/DDBJ databases">
        <authorList>
            <consortium name="Pathogen Informatics"/>
        </authorList>
    </citation>
    <scope>NUCLEOTIDE SEQUENCE</scope>
</reference>
<dbReference type="Pfam" id="PF00566">
    <property type="entry name" value="RabGAP-TBC"/>
    <property type="match status" value="1"/>
</dbReference>
<evidence type="ECO:0000313" key="2">
    <source>
        <dbReference type="EMBL" id="VEL14054.1"/>
    </source>
</evidence>
<dbReference type="OrthoDB" id="17687at2759"/>
<feature type="domain" description="Rab-GAP TBC" evidence="1">
    <location>
        <begin position="1"/>
        <end position="76"/>
    </location>
</feature>
<keyword evidence="3" id="KW-1185">Reference proteome</keyword>
<dbReference type="InterPro" id="IPR035969">
    <property type="entry name" value="Rab-GAP_TBC_sf"/>
</dbReference>
<dbReference type="EMBL" id="CAAALY010019862">
    <property type="protein sequence ID" value="VEL14054.1"/>
    <property type="molecule type" value="Genomic_DNA"/>
</dbReference>
<proteinExistence type="predicted"/>
<dbReference type="Gene3D" id="1.10.8.270">
    <property type="entry name" value="putative rabgap domain of human tbc1 domain family member 14 like domains"/>
    <property type="match status" value="1"/>
</dbReference>
<evidence type="ECO:0000259" key="1">
    <source>
        <dbReference type="PROSITE" id="PS50086"/>
    </source>
</evidence>
<name>A0A3S4ZKV2_9PLAT</name>
<accession>A0A3S4ZKV2</accession>
<dbReference type="SUPFAM" id="SSF47923">
    <property type="entry name" value="Ypt/Rab-GAP domain of gyp1p"/>
    <property type="match status" value="1"/>
</dbReference>
<organism evidence="2 3">
    <name type="scientific">Protopolystoma xenopodis</name>
    <dbReference type="NCBI Taxonomy" id="117903"/>
    <lineage>
        <taxon>Eukaryota</taxon>
        <taxon>Metazoa</taxon>
        <taxon>Spiralia</taxon>
        <taxon>Lophotrochozoa</taxon>
        <taxon>Platyhelminthes</taxon>
        <taxon>Monogenea</taxon>
        <taxon>Polyopisthocotylea</taxon>
        <taxon>Polystomatidea</taxon>
        <taxon>Polystomatidae</taxon>
        <taxon>Protopolystoma</taxon>
    </lineage>
</organism>
<gene>
    <name evidence="2" type="ORF">PXEA_LOCUS7494</name>
</gene>
<sequence length="76" mass="8828">MVQQTEHNENHVINEIERDLHRSLPEHPAYHTKEGLSALRRVLVTYAYKNPSIGEKCPNMLLKSICVMMISKACYF</sequence>
<dbReference type="Proteomes" id="UP000784294">
    <property type="component" value="Unassembled WGS sequence"/>
</dbReference>
<protein>
    <recommendedName>
        <fullName evidence="1">Rab-GAP TBC domain-containing protein</fullName>
    </recommendedName>
</protein>
<dbReference type="AlphaFoldDB" id="A0A3S4ZKV2"/>